<dbReference type="GO" id="GO:0016887">
    <property type="term" value="F:ATP hydrolysis activity"/>
    <property type="evidence" value="ECO:0007669"/>
    <property type="project" value="InterPro"/>
</dbReference>
<proteinExistence type="predicted"/>
<dbReference type="InterPro" id="IPR031248">
    <property type="entry name" value="RNF213"/>
</dbReference>
<evidence type="ECO:0000313" key="3">
    <source>
        <dbReference type="Proteomes" id="UP001174909"/>
    </source>
</evidence>
<dbReference type="GO" id="GO:0004842">
    <property type="term" value="F:ubiquitin-protein transferase activity"/>
    <property type="evidence" value="ECO:0007669"/>
    <property type="project" value="InterPro"/>
</dbReference>
<feature type="region of interest" description="Disordered" evidence="1">
    <location>
        <begin position="68"/>
        <end position="88"/>
    </location>
</feature>
<dbReference type="PANTHER" id="PTHR22605">
    <property type="entry name" value="RZ-TYPE DOMAIN-CONTAINING PROTEIN"/>
    <property type="match status" value="1"/>
</dbReference>
<evidence type="ECO:0000256" key="1">
    <source>
        <dbReference type="SAM" id="MobiDB-lite"/>
    </source>
</evidence>
<dbReference type="Gene3D" id="3.40.50.300">
    <property type="entry name" value="P-loop containing nucleotide triphosphate hydrolases"/>
    <property type="match status" value="1"/>
</dbReference>
<gene>
    <name evidence="2" type="ORF">GBAR_LOCUS8787</name>
</gene>
<feature type="compositionally biased region" description="Low complexity" evidence="1">
    <location>
        <begin position="69"/>
        <end position="87"/>
    </location>
</feature>
<dbReference type="InterPro" id="IPR027417">
    <property type="entry name" value="P-loop_NTPase"/>
</dbReference>
<dbReference type="SUPFAM" id="SSF52540">
    <property type="entry name" value="P-loop containing nucleoside triphosphate hydrolases"/>
    <property type="match status" value="1"/>
</dbReference>
<accession>A0AA35RNF8</accession>
<dbReference type="AlphaFoldDB" id="A0AA35RNF8"/>
<dbReference type="PANTHER" id="PTHR22605:SF1">
    <property type="entry name" value="RZ-TYPE DOMAIN-CONTAINING PROTEIN"/>
    <property type="match status" value="1"/>
</dbReference>
<keyword evidence="2" id="KW-0812">Transmembrane</keyword>
<protein>
    <submittedName>
        <fullName evidence="2">Uncharacterized transmembrane protein DDB_G0290641</fullName>
    </submittedName>
</protein>
<keyword evidence="2" id="KW-0472">Membrane</keyword>
<organism evidence="2 3">
    <name type="scientific">Geodia barretti</name>
    <name type="common">Barrett's horny sponge</name>
    <dbReference type="NCBI Taxonomy" id="519541"/>
    <lineage>
        <taxon>Eukaryota</taxon>
        <taxon>Metazoa</taxon>
        <taxon>Porifera</taxon>
        <taxon>Demospongiae</taxon>
        <taxon>Heteroscleromorpha</taxon>
        <taxon>Tetractinellida</taxon>
        <taxon>Astrophorina</taxon>
        <taxon>Geodiidae</taxon>
        <taxon>Geodia</taxon>
    </lineage>
</organism>
<name>A0AA35RNF8_GEOBA</name>
<keyword evidence="3" id="KW-1185">Reference proteome</keyword>
<dbReference type="Proteomes" id="UP001174909">
    <property type="component" value="Unassembled WGS sequence"/>
</dbReference>
<dbReference type="EMBL" id="CASHTH010001316">
    <property type="protein sequence ID" value="CAI8013968.1"/>
    <property type="molecule type" value="Genomic_DNA"/>
</dbReference>
<sequence>MLSKLWNQSLLNQWRREKDQILDFMRRELGDLTNTDAMEDYMKSLRCVEDLSVDKPVKEDDLVTLCQLPDSTSSTGSSTPPSAPTSSKCRTIPVISLLTIKGKTRDKRSLTELFTVCQHTDQAETTASLLQAVMVSEVKSTFYKINVHAALTPDQIWGHLQPAIKQADSLREAYEQGEDKGASLRLPFVTVFLDEVNTSSCLGLFKEIIVDRTFDGEPIPDNVFIVAACNPHRGNSLAAHSQVSQEASPKEGWTRSTYYVRQLHPTLDFLKWDYGSLDEHQEREYINAKMKMLNRDMANGDVACLTDLIMESQKLMRKYACEQLTHTMTAGEAKISSRSCVSQRDIQRVFTFFQWFQNLYQTCKQHGTDDDYSRRAILVSLGIVYYMRLNTKYRAAFKKVIDKSKYGKEISFSRAFEEELEWFIKEMELPTGIAQTQALKENLFATVVCTGTHTPLIIVGAPGSSKTLSFNLTIANLKGQESKKKVFRKTEIFHSLDPHFYQCSRRTTSNEIDTVFSRAINRQRSHLRFSLPIYCVVFMDEAGLPEESHESLKVLHYHLDRQEVSFVAITNHMLDAAKSNRAVCLFRPEASEDDLKTLARGCLSSKLDSPPPELQKDLDLVVKFCPAFSQLMKDRTFSHFFGLRDFIHFVNYLRRRRGMMLNEQLVMEALERNFNGYEQFDKVAESFMIAMGSQYALVQRRSILTVLKDSLSDRPSWDGRDMSENEVRYKLIIDPSEDDSLIRLLFSLGVLDRQNTRMYVCSDFPGDSQIQKINTIAAIRHSAIQGHTVVMSQTDDIHESFYDLFNQRFRRIDDQQGGRRYYTNIAIGAHLRPCRVDPNFQCVVVVKKSEVVHTPAPFLNRFEKYCITHETLLETALTRLPPCLKRVVLAAQEKVEDFVKQVGPDGLYGYQLDTVNSLILSLLPPVDFGFHCQKEPSLYDTSDDIKLCTLRLLVQYVRRCSGLHIPFVPVDELQSDAEQVFAIVECDPEFQGIMKDLEHHRAKDAVHEAVNKLHTAPDLTRD</sequence>
<comment type="caution">
    <text evidence="2">The sequence shown here is derived from an EMBL/GenBank/DDBJ whole genome shotgun (WGS) entry which is preliminary data.</text>
</comment>
<evidence type="ECO:0000313" key="2">
    <source>
        <dbReference type="EMBL" id="CAI8013968.1"/>
    </source>
</evidence>
<reference evidence="2" key="1">
    <citation type="submission" date="2023-03" db="EMBL/GenBank/DDBJ databases">
        <authorList>
            <person name="Steffen K."/>
            <person name="Cardenas P."/>
        </authorList>
    </citation>
    <scope>NUCLEOTIDE SEQUENCE</scope>
</reference>